<dbReference type="PROSITE" id="PS52020">
    <property type="entry name" value="CRESS_DNA_REP"/>
    <property type="match status" value="1"/>
</dbReference>
<dbReference type="GO" id="GO:0000166">
    <property type="term" value="F:nucleotide binding"/>
    <property type="evidence" value="ECO:0007669"/>
    <property type="project" value="UniProtKB-KW"/>
</dbReference>
<keyword evidence="8" id="KW-0547">Nucleotide-binding</keyword>
<evidence type="ECO:0000256" key="2">
    <source>
        <dbReference type="ARBA" id="ARBA00022562"/>
    </source>
</evidence>
<dbReference type="Gene3D" id="3.40.1310.20">
    <property type="match status" value="1"/>
</dbReference>
<dbReference type="GO" id="GO:0003677">
    <property type="term" value="F:DNA binding"/>
    <property type="evidence" value="ECO:0007669"/>
    <property type="project" value="UniProtKB-KW"/>
</dbReference>
<feature type="domain" description="CRESS-DNA virus Rep endonuclease" evidence="13">
    <location>
        <begin position="7"/>
        <end position="106"/>
    </location>
</feature>
<evidence type="ECO:0000256" key="8">
    <source>
        <dbReference type="ARBA" id="ARBA00022741"/>
    </source>
</evidence>
<organism evidence="14">
    <name type="scientific">Giant panda feces-associated gemycircularvirus</name>
    <dbReference type="NCBI Taxonomy" id="2864014"/>
    <lineage>
        <taxon>Viruses</taxon>
        <taxon>Monodnaviria</taxon>
        <taxon>Shotokuvirae</taxon>
        <taxon>Cressdnaviricota</taxon>
        <taxon>Repensiviricetes</taxon>
        <taxon>Geplafuvirales</taxon>
        <taxon>Genomoviridae</taxon>
        <taxon>Gemycircularvirus</taxon>
    </lineage>
</organism>
<keyword evidence="9" id="KW-0255">Endonuclease</keyword>
<proteinExistence type="predicted"/>
<dbReference type="GO" id="GO:0016779">
    <property type="term" value="F:nucleotidyltransferase activity"/>
    <property type="evidence" value="ECO:0007669"/>
    <property type="project" value="UniProtKB-KW"/>
</dbReference>
<evidence type="ECO:0000256" key="10">
    <source>
        <dbReference type="ARBA" id="ARBA00022801"/>
    </source>
</evidence>
<protein>
    <submittedName>
        <fullName evidence="14">Replication-associated protein</fullName>
    </submittedName>
</protein>
<reference evidence="14" key="1">
    <citation type="submission" date="2021-07" db="EMBL/GenBank/DDBJ databases">
        <title>Communication and adaptive evolution of viruses within giant pandas and their associated organisms in a local ecological environment.</title>
        <authorList>
            <person name="Zhao M."/>
            <person name="Liu S."/>
            <person name="Zhang W."/>
        </authorList>
    </citation>
    <scope>NUCLEOTIDE SEQUENCE</scope>
    <source>
        <strain evidence="14">Gpf276geno01-12</strain>
    </source>
</reference>
<dbReference type="Pfam" id="PF08283">
    <property type="entry name" value="Gemini_AL1_M"/>
    <property type="match status" value="1"/>
</dbReference>
<keyword evidence="7" id="KW-0479">Metal-binding</keyword>
<keyword evidence="10" id="KW-0378">Hydrolase</keyword>
<evidence type="ECO:0000313" key="14">
    <source>
        <dbReference type="EMBL" id="UBJ26243.1"/>
    </source>
</evidence>
<dbReference type="InterPro" id="IPR001301">
    <property type="entry name" value="Gemini_AL1_CLV"/>
</dbReference>
<accession>A0A8K1HIB7</accession>
<keyword evidence="12" id="KW-0238">DNA-binding</keyword>
<keyword evidence="4" id="KW-0548">Nucleotidyltransferase</keyword>
<dbReference type="GO" id="GO:0016888">
    <property type="term" value="F:DNA endonuclease activity, producing 5'-phosphomonoesters"/>
    <property type="evidence" value="ECO:0007669"/>
    <property type="project" value="InterPro"/>
</dbReference>
<dbReference type="SUPFAM" id="SSF55464">
    <property type="entry name" value="Origin of replication-binding domain, RBD-like"/>
    <property type="match status" value="1"/>
</dbReference>
<dbReference type="EMBL" id="MZ556159">
    <property type="protein sequence ID" value="UBJ26243.1"/>
    <property type="molecule type" value="Genomic_DNA"/>
</dbReference>
<dbReference type="GO" id="GO:0006260">
    <property type="term" value="P:DNA replication"/>
    <property type="evidence" value="ECO:0007669"/>
    <property type="project" value="UniProtKB-KW"/>
</dbReference>
<evidence type="ECO:0000259" key="13">
    <source>
        <dbReference type="PROSITE" id="PS52020"/>
    </source>
</evidence>
<evidence type="ECO:0000256" key="5">
    <source>
        <dbReference type="ARBA" id="ARBA00022705"/>
    </source>
</evidence>
<keyword evidence="5" id="KW-0235">DNA replication</keyword>
<evidence type="ECO:0000256" key="1">
    <source>
        <dbReference type="ARBA" id="ARBA00004147"/>
    </source>
</evidence>
<name>A0A8K1HIB7_9VIRU</name>
<dbReference type="InterPro" id="IPR049912">
    <property type="entry name" value="CRESS_DNA_REP"/>
</dbReference>
<evidence type="ECO:0000256" key="6">
    <source>
        <dbReference type="ARBA" id="ARBA00022722"/>
    </source>
</evidence>
<dbReference type="GO" id="GO:0042025">
    <property type="term" value="C:host cell nucleus"/>
    <property type="evidence" value="ECO:0007669"/>
    <property type="project" value="UniProtKB-SubCell"/>
</dbReference>
<comment type="subcellular location">
    <subcellularLocation>
        <location evidence="1">Host nucleus</location>
    </subcellularLocation>
</comment>
<evidence type="ECO:0000256" key="7">
    <source>
        <dbReference type="ARBA" id="ARBA00022723"/>
    </source>
</evidence>
<keyword evidence="2" id="KW-1048">Host nucleus</keyword>
<sequence>MPRNGFRFKRRYALVTYSQCGDLDPFSVCTLFSNLHAECIIGRENHADGGIHLHAFVDFGREYSTRDARQFDVEGCHPNVLPGKTTPEKMWDYATKDGDVVAGGLERPNGGRVSPTGDPWHQIILAESRDEFFNLCADLAPRALACSFPSLCKYADWKYRVDPEPYVTPDGYDFSTDGYPQLDQWVQENLDGYMPGRRGRSLVLIGPSRMGKTVWARSLRQEHVYFGGLFSLDEFSEDVDYAVFDDLQGGLEFFHAYKFWMGHQQQFFATDKYRSKKLIHWGKPAIYCSNSDPRADKGADADWLDANCDFVFIDSPLF</sequence>
<keyword evidence="11" id="KW-0190">Covalent protein-DNA linkage</keyword>
<dbReference type="InterPro" id="IPR022692">
    <property type="entry name" value="Gemini_AL1_REP_central"/>
</dbReference>
<dbReference type="GO" id="GO:0046872">
    <property type="term" value="F:metal ion binding"/>
    <property type="evidence" value="ECO:0007669"/>
    <property type="project" value="UniProtKB-KW"/>
</dbReference>
<dbReference type="Pfam" id="PF00799">
    <property type="entry name" value="Gemini_AL1"/>
    <property type="match status" value="1"/>
</dbReference>
<evidence type="ECO:0000256" key="3">
    <source>
        <dbReference type="ARBA" id="ARBA00022679"/>
    </source>
</evidence>
<dbReference type="GO" id="GO:0005198">
    <property type="term" value="F:structural molecule activity"/>
    <property type="evidence" value="ECO:0007669"/>
    <property type="project" value="InterPro"/>
</dbReference>
<evidence type="ECO:0000256" key="4">
    <source>
        <dbReference type="ARBA" id="ARBA00022695"/>
    </source>
</evidence>
<evidence type="ECO:0000256" key="12">
    <source>
        <dbReference type="ARBA" id="ARBA00023125"/>
    </source>
</evidence>
<evidence type="ECO:0000256" key="11">
    <source>
        <dbReference type="ARBA" id="ARBA00023124"/>
    </source>
</evidence>
<keyword evidence="3" id="KW-0808">Transferase</keyword>
<evidence type="ECO:0000256" key="9">
    <source>
        <dbReference type="ARBA" id="ARBA00022759"/>
    </source>
</evidence>
<keyword evidence="6" id="KW-0540">Nuclease</keyword>
<dbReference type="PRINTS" id="PR00228">
    <property type="entry name" value="GEMCOATCLVL1"/>
</dbReference>